<dbReference type="EMBL" id="OU503050">
    <property type="protein sequence ID" value="CAI9777652.1"/>
    <property type="molecule type" value="Genomic_DNA"/>
</dbReference>
<dbReference type="PANTHER" id="PTHR31009">
    <property type="entry name" value="S-ADENOSYL-L-METHIONINE:CARBOXYL METHYLTRANSFERASE FAMILY PROTEIN"/>
    <property type="match status" value="1"/>
</dbReference>
<reference evidence="6" key="1">
    <citation type="submission" date="2023-05" db="EMBL/GenBank/DDBJ databases">
        <authorList>
            <person name="Huff M."/>
        </authorList>
    </citation>
    <scope>NUCLEOTIDE SEQUENCE</scope>
</reference>
<evidence type="ECO:0000256" key="5">
    <source>
        <dbReference type="ARBA" id="ARBA00022842"/>
    </source>
</evidence>
<dbReference type="SUPFAM" id="SSF53335">
    <property type="entry name" value="S-adenosyl-L-methionine-dependent methyltransferases"/>
    <property type="match status" value="1"/>
</dbReference>
<organism evidence="6 7">
    <name type="scientific">Fraxinus pennsylvanica</name>
    <dbReference type="NCBI Taxonomy" id="56036"/>
    <lineage>
        <taxon>Eukaryota</taxon>
        <taxon>Viridiplantae</taxon>
        <taxon>Streptophyta</taxon>
        <taxon>Embryophyta</taxon>
        <taxon>Tracheophyta</taxon>
        <taxon>Spermatophyta</taxon>
        <taxon>Magnoliopsida</taxon>
        <taxon>eudicotyledons</taxon>
        <taxon>Gunneridae</taxon>
        <taxon>Pentapetalae</taxon>
        <taxon>asterids</taxon>
        <taxon>lamiids</taxon>
        <taxon>Lamiales</taxon>
        <taxon>Oleaceae</taxon>
        <taxon>Oleeae</taxon>
        <taxon>Fraxinus</taxon>
    </lineage>
</organism>
<evidence type="ECO:0000256" key="3">
    <source>
        <dbReference type="ARBA" id="ARBA00022679"/>
    </source>
</evidence>
<evidence type="ECO:0000256" key="2">
    <source>
        <dbReference type="ARBA" id="ARBA00022603"/>
    </source>
</evidence>
<proteinExistence type="inferred from homology"/>
<dbReference type="Proteomes" id="UP000834106">
    <property type="component" value="Chromosome 15"/>
</dbReference>
<evidence type="ECO:0000313" key="6">
    <source>
        <dbReference type="EMBL" id="CAI9777652.1"/>
    </source>
</evidence>
<comment type="similarity">
    <text evidence="1">Belongs to the methyltransferase superfamily. Type-7 methyltransferase family.</text>
</comment>
<dbReference type="InterPro" id="IPR042086">
    <property type="entry name" value="MeTrfase_capping"/>
</dbReference>
<gene>
    <name evidence="6" type="ORF">FPE_LOCUS25082</name>
</gene>
<dbReference type="AlphaFoldDB" id="A0AAD2A2V4"/>
<dbReference type="GO" id="GO:0008168">
    <property type="term" value="F:methyltransferase activity"/>
    <property type="evidence" value="ECO:0007669"/>
    <property type="project" value="UniProtKB-KW"/>
</dbReference>
<accession>A0AAD2A2V4</accession>
<keyword evidence="7" id="KW-1185">Reference proteome</keyword>
<keyword evidence="3" id="KW-0808">Transferase</keyword>
<evidence type="ECO:0000313" key="7">
    <source>
        <dbReference type="Proteomes" id="UP000834106"/>
    </source>
</evidence>
<dbReference type="InterPro" id="IPR005299">
    <property type="entry name" value="MeTrfase_7"/>
</dbReference>
<keyword evidence="4" id="KW-0479">Metal-binding</keyword>
<dbReference type="GO" id="GO:0032259">
    <property type="term" value="P:methylation"/>
    <property type="evidence" value="ECO:0007669"/>
    <property type="project" value="UniProtKB-KW"/>
</dbReference>
<evidence type="ECO:0000256" key="1">
    <source>
        <dbReference type="ARBA" id="ARBA00007967"/>
    </source>
</evidence>
<protein>
    <submittedName>
        <fullName evidence="6">Uncharacterized protein</fullName>
    </submittedName>
</protein>
<evidence type="ECO:0000256" key="4">
    <source>
        <dbReference type="ARBA" id="ARBA00022723"/>
    </source>
</evidence>
<sequence>MGADQFYAMNGGDGYQSYAKNSSFQGGATEAANEIIKEEISKKLDSTSTDIIRIADFGCSTGPNTFHAMQIIVETIKKKIETQFAVFDKMPEFQVFFNDRASNDFNTLFVSLRSERQYYAAGVPGSFHGRLFPKASLHFAYSSCTLNWLSEVPKEVVDPLSPAWNEGKILYYGDKNEVINAYAAQYAKDFNSFLKARAEELVSGGLMALLIGVEPNPTKNVSSISLPSFELLGSCLMDLAKKGLLDIAKVDSFNLPSYFPYLNELKALIERNQDFSIERMEILSNPPKRLTTPDAKSFALFMRALIEGLLQNHFGSEIMDELFKRYEEKVEEFELLLNPNENSMITFVLLKCNRMT</sequence>
<dbReference type="Gene3D" id="3.40.50.150">
    <property type="entry name" value="Vaccinia Virus protein VP39"/>
    <property type="match status" value="1"/>
</dbReference>
<name>A0AAD2A2V4_9LAMI</name>
<dbReference type="Pfam" id="PF03492">
    <property type="entry name" value="Methyltransf_7"/>
    <property type="match status" value="1"/>
</dbReference>
<dbReference type="InterPro" id="IPR029063">
    <property type="entry name" value="SAM-dependent_MTases_sf"/>
</dbReference>
<keyword evidence="2" id="KW-0489">Methyltransferase</keyword>
<keyword evidence="5" id="KW-0460">Magnesium</keyword>
<dbReference type="GO" id="GO:0046872">
    <property type="term" value="F:metal ion binding"/>
    <property type="evidence" value="ECO:0007669"/>
    <property type="project" value="UniProtKB-KW"/>
</dbReference>
<dbReference type="Gene3D" id="1.10.1200.270">
    <property type="entry name" value="Methyltransferase, alpha-helical capping domain"/>
    <property type="match status" value="1"/>
</dbReference>